<dbReference type="PANTHER" id="PTHR11851:SF186">
    <property type="entry name" value="INACTIVE METALLOPROTEASE YMFF-RELATED"/>
    <property type="match status" value="1"/>
</dbReference>
<dbReference type="SUPFAM" id="SSF63411">
    <property type="entry name" value="LuxS/MPP-like metallohydrolase"/>
    <property type="match status" value="2"/>
</dbReference>
<dbReference type="PATRIC" id="fig|1286171.3.peg.989"/>
<dbReference type="KEGG" id="eac:EAL2_c10380"/>
<dbReference type="GO" id="GO:0006508">
    <property type="term" value="P:proteolysis"/>
    <property type="evidence" value="ECO:0007669"/>
    <property type="project" value="UniProtKB-KW"/>
</dbReference>
<keyword evidence="3" id="KW-1185">Reference proteome</keyword>
<dbReference type="PANTHER" id="PTHR11851">
    <property type="entry name" value="METALLOPROTEASE"/>
    <property type="match status" value="1"/>
</dbReference>
<feature type="domain" description="Peptidase M16 C-terminal" evidence="1">
    <location>
        <begin position="182"/>
        <end position="359"/>
    </location>
</feature>
<dbReference type="EMBL" id="CP007452">
    <property type="protein sequence ID" value="AHM56336.1"/>
    <property type="molecule type" value="Genomic_DNA"/>
</dbReference>
<dbReference type="RefSeq" id="WP_025435347.1">
    <property type="nucleotide sequence ID" value="NZ_CP007452.1"/>
</dbReference>
<dbReference type="GO" id="GO:0046872">
    <property type="term" value="F:metal ion binding"/>
    <property type="evidence" value="ECO:0007669"/>
    <property type="project" value="InterPro"/>
</dbReference>
<dbReference type="OrthoDB" id="9762085at2"/>
<sequence length="422" mass="48064">MQNYEKIEIQKGVNLIIVKTDKFKTNLVSVYIKRPLNREEATKNALLPYVLKCGSRKYNSQVEISKKLDELYGSNLVAGVGKKGEKHILSFKLVMTNDKYIDEAIFEEGLTFMKDMIFDPLLEESAFSKGYFDVEAQNLRDAIRGRINDKAYYAVERCIEEMCKGENYSIHEDGYEEDIDLITPQNLYSHYKEVVATSPIDILVVGDIDSKRAEAAARSFFEGVLEKSRELIAIPDEQIYAAPAEVRNITESMDITQGKLCMGFRTNIHFSDPEYYPLAVYASVLGGGPHSKMFLNIREKESLCYYIYASVEKYKGLMMISSGIEFENYEKAMELIQKELADMKSGSITQLEMDNSKSAMTNSIRSMADSINGLSEFYYGQLVSGVFETPQEMIEKISRVSVEDVVRASEKIKMDTIYFLKN</sequence>
<dbReference type="InterPro" id="IPR011249">
    <property type="entry name" value="Metalloenz_LuxS/M16"/>
</dbReference>
<evidence type="ECO:0000313" key="2">
    <source>
        <dbReference type="EMBL" id="AHM56336.1"/>
    </source>
</evidence>
<evidence type="ECO:0000259" key="1">
    <source>
        <dbReference type="Pfam" id="PF05193"/>
    </source>
</evidence>
<dbReference type="InterPro" id="IPR050361">
    <property type="entry name" value="MPP/UQCRC_Complex"/>
</dbReference>
<dbReference type="Pfam" id="PF05193">
    <property type="entry name" value="Peptidase_M16_C"/>
    <property type="match status" value="1"/>
</dbReference>
<keyword evidence="2" id="KW-0482">Metalloprotease</keyword>
<dbReference type="eggNOG" id="COG0612">
    <property type="taxonomic scope" value="Bacteria"/>
</dbReference>
<dbReference type="InterPro" id="IPR007863">
    <property type="entry name" value="Peptidase_M16_C"/>
</dbReference>
<gene>
    <name evidence="2" type="primary">ymfF</name>
    <name evidence="2" type="ORF">EAL2_c10380</name>
</gene>
<dbReference type="GO" id="GO:0008237">
    <property type="term" value="F:metallopeptidase activity"/>
    <property type="evidence" value="ECO:0007669"/>
    <property type="project" value="UniProtKB-KW"/>
</dbReference>
<evidence type="ECO:0000313" key="3">
    <source>
        <dbReference type="Proteomes" id="UP000019591"/>
    </source>
</evidence>
<dbReference type="NCBIfam" id="NF047422">
    <property type="entry name" value="YfmF_fam"/>
    <property type="match status" value="1"/>
</dbReference>
<organism evidence="2 3">
    <name type="scientific">Peptoclostridium acidaminophilum DSM 3953</name>
    <dbReference type="NCBI Taxonomy" id="1286171"/>
    <lineage>
        <taxon>Bacteria</taxon>
        <taxon>Bacillati</taxon>
        <taxon>Bacillota</taxon>
        <taxon>Clostridia</taxon>
        <taxon>Peptostreptococcales</taxon>
        <taxon>Peptoclostridiaceae</taxon>
        <taxon>Peptoclostridium</taxon>
    </lineage>
</organism>
<reference evidence="2 3" key="1">
    <citation type="journal article" date="2014" name="Genome Announc.">
        <title>Complete Genome Sequence of Amino Acid-Utilizing Eubacterium acidaminophilum al-2 (DSM 3953).</title>
        <authorList>
            <person name="Poehlein A."/>
            <person name="Andreesen J.R."/>
            <person name="Daniel R."/>
        </authorList>
    </citation>
    <scope>NUCLEOTIDE SEQUENCE [LARGE SCALE GENOMIC DNA]</scope>
    <source>
        <strain evidence="2 3">DSM 3953</strain>
    </source>
</reference>
<dbReference type="HOGENOM" id="CLU_052943_0_0_9"/>
<dbReference type="Proteomes" id="UP000019591">
    <property type="component" value="Chromosome"/>
</dbReference>
<protein>
    <submittedName>
        <fullName evidence="2">Inactive metalloprotease YmfF</fullName>
    </submittedName>
</protein>
<dbReference type="AlphaFoldDB" id="W8U5Y2"/>
<proteinExistence type="predicted"/>
<keyword evidence="2" id="KW-0378">Hydrolase</keyword>
<dbReference type="STRING" id="1286171.EAL2_c10380"/>
<accession>W8U5Y2</accession>
<name>W8U5Y2_PEPAC</name>
<dbReference type="Gene3D" id="3.30.830.10">
    <property type="entry name" value="Metalloenzyme, LuxS/M16 peptidase-like"/>
    <property type="match status" value="2"/>
</dbReference>
<keyword evidence="2" id="KW-0645">Protease</keyword>